<comment type="caution">
    <text evidence="2">The sequence shown here is derived from an EMBL/GenBank/DDBJ whole genome shotgun (WGS) entry which is preliminary data.</text>
</comment>
<sequence>MLTPLYTKEFKCIGSECEDSCCIGWNITIDKNTFKNYKKVINKEFKSKLEKYIKRNRHSINQYDYARIKLLDNARCPFLNNEKLCEIFIKIGEHSLSKTCTTYPRIYNKVDNILEKSLTLSCPVAARLILLNKELMEFEEVGSSENLGVIQKEINTIDELGHKNNYFWDLRIFTIDLLQNRDYSIEDRLIILGMFSSELAQNGNAMEAINKFKYRIKNHTYEDVFSEMTSKWNIKLNMIKMIIDAKMNNVIDSEFLDFYNKSIEALQYKKDNNMYEAYTLCYEKYYKKFNLSSGYIIENFLVNYVFQNMFPSGDKNIFDEYIMMIIYYSIIKVYMVGLCGYYKKEFSKEIAIKFIQKFSKCVLHDNTYANWIFDAIKENSIDTMAHMIIFIKY</sequence>
<keyword evidence="1" id="KW-1133">Transmembrane helix</keyword>
<proteinExistence type="predicted"/>
<reference evidence="2 3" key="1">
    <citation type="submission" date="2014-01" db="EMBL/GenBank/DDBJ databases">
        <title>Plasmidome dynamics in the species complex Clostridium novyi sensu lato converts strains of independent lineages into distinctly different pathogens.</title>
        <authorList>
            <person name="Skarin H."/>
            <person name="Segerman B."/>
        </authorList>
    </citation>
    <scope>NUCLEOTIDE SEQUENCE [LARGE SCALE GENOMIC DNA]</scope>
    <source>
        <strain evidence="2 3">4552</strain>
    </source>
</reference>
<evidence type="ECO:0000256" key="1">
    <source>
        <dbReference type="SAM" id="Phobius"/>
    </source>
</evidence>
<dbReference type="Proteomes" id="UP000030012">
    <property type="component" value="Unassembled WGS sequence"/>
</dbReference>
<dbReference type="NCBIfam" id="NF038110">
    <property type="entry name" value="Lys_methyl_FliB"/>
    <property type="match status" value="1"/>
</dbReference>
<gene>
    <name evidence="2" type="ORF">Z968_13150</name>
</gene>
<organism evidence="2 3">
    <name type="scientific">Clostridium novyi A str. 4552</name>
    <dbReference type="NCBI Taxonomy" id="1444289"/>
    <lineage>
        <taxon>Bacteria</taxon>
        <taxon>Bacillati</taxon>
        <taxon>Bacillota</taxon>
        <taxon>Clostridia</taxon>
        <taxon>Eubacteriales</taxon>
        <taxon>Clostridiaceae</taxon>
        <taxon>Clostridium</taxon>
    </lineage>
</organism>
<feature type="transmembrane region" description="Helical" evidence="1">
    <location>
        <begin position="321"/>
        <end position="342"/>
    </location>
</feature>
<dbReference type="EMBL" id="JENJ01000118">
    <property type="protein sequence ID" value="KGM92780.1"/>
    <property type="molecule type" value="Genomic_DNA"/>
</dbReference>
<evidence type="ECO:0000313" key="3">
    <source>
        <dbReference type="Proteomes" id="UP000030012"/>
    </source>
</evidence>
<evidence type="ECO:0008006" key="4">
    <source>
        <dbReference type="Google" id="ProtNLM"/>
    </source>
</evidence>
<evidence type="ECO:0000313" key="2">
    <source>
        <dbReference type="EMBL" id="KGM92780.1"/>
    </source>
</evidence>
<protein>
    <recommendedName>
        <fullName evidence="4">FliB family protein</fullName>
    </recommendedName>
</protein>
<dbReference type="AlphaFoldDB" id="A0A0A0HZL9"/>
<keyword evidence="1" id="KW-0472">Membrane</keyword>
<accession>A0A0A0HZL9</accession>
<keyword evidence="1" id="KW-0812">Transmembrane</keyword>
<name>A0A0A0HZL9_CLONO</name>